<protein>
    <recommendedName>
        <fullName evidence="3">Nucleotidyl transferase AbiEii/AbiGii toxin family protein</fullName>
    </recommendedName>
</protein>
<evidence type="ECO:0000313" key="2">
    <source>
        <dbReference type="Proteomes" id="UP000460435"/>
    </source>
</evidence>
<dbReference type="RefSeq" id="WP_162453426.1">
    <property type="nucleotide sequence ID" value="NZ_WLZY01000014.1"/>
</dbReference>
<dbReference type="InterPro" id="IPR014942">
    <property type="entry name" value="AbiEii"/>
</dbReference>
<keyword evidence="2" id="KW-1185">Reference proteome</keyword>
<evidence type="ECO:0008006" key="3">
    <source>
        <dbReference type="Google" id="ProtNLM"/>
    </source>
</evidence>
<organism evidence="1 2">
    <name type="scientific">Phytoactinopolyspora mesophila</name>
    <dbReference type="NCBI Taxonomy" id="2650750"/>
    <lineage>
        <taxon>Bacteria</taxon>
        <taxon>Bacillati</taxon>
        <taxon>Actinomycetota</taxon>
        <taxon>Actinomycetes</taxon>
        <taxon>Jiangellales</taxon>
        <taxon>Jiangellaceae</taxon>
        <taxon>Phytoactinopolyspora</taxon>
    </lineage>
</organism>
<name>A0A7K3MCE6_9ACTN</name>
<dbReference type="Gene3D" id="3.10.450.620">
    <property type="entry name" value="JHP933, nucleotidyltransferase-like core domain"/>
    <property type="match status" value="1"/>
</dbReference>
<reference evidence="1 2" key="1">
    <citation type="submission" date="2019-11" db="EMBL/GenBank/DDBJ databases">
        <authorList>
            <person name="Li X.-J."/>
            <person name="Feng X.-M."/>
        </authorList>
    </citation>
    <scope>NUCLEOTIDE SEQUENCE [LARGE SCALE GENOMIC DNA]</scope>
    <source>
        <strain evidence="1 2">XMNu-373</strain>
    </source>
</reference>
<dbReference type="Proteomes" id="UP000460435">
    <property type="component" value="Unassembled WGS sequence"/>
</dbReference>
<dbReference type="EMBL" id="WLZY01000014">
    <property type="protein sequence ID" value="NDL60707.1"/>
    <property type="molecule type" value="Genomic_DNA"/>
</dbReference>
<proteinExistence type="predicted"/>
<accession>A0A7K3MCE6</accession>
<gene>
    <name evidence="1" type="ORF">F7O44_26885</name>
</gene>
<comment type="caution">
    <text evidence="1">The sequence shown here is derived from an EMBL/GenBank/DDBJ whole genome shotgun (WGS) entry which is preliminary data.</text>
</comment>
<dbReference type="AlphaFoldDB" id="A0A7K3MCE6"/>
<evidence type="ECO:0000313" key="1">
    <source>
        <dbReference type="EMBL" id="NDL60707.1"/>
    </source>
</evidence>
<sequence>MNALTAGWLARHTPPGAGGRYAALIDIAQDLLLAHLAERGMFDHLVFKGGTALRKLYAGNAGRFSTDLDFSVRDPDDDPNAVAELLRAEIDGKQINGFTYHVIDRRGRAHVHYETPFGAVGNLTTKLDIGPAPWLPPQERDWVPLPIHRAYALPDSLPVMALEENMAEKIARLSRRTPARDVYDLVWIATTSPHSSFDRDTVRRLAILKTWVDQYGLSSPPTTWPPVTAAVDYHPALWKTIRPAADYDEDSIGLLAIPAPSLDELSTQLRNHYDFLAEPDDTEQRIITSNANGRRLVLSSLTQLPGTRFANRPIY</sequence>
<dbReference type="Pfam" id="PF08843">
    <property type="entry name" value="AbiEii"/>
    <property type="match status" value="1"/>
</dbReference>